<keyword evidence="2" id="KW-1185">Reference proteome</keyword>
<name>A0A8C0F9F3_BUBBB</name>
<evidence type="ECO:0000313" key="2">
    <source>
        <dbReference type="Proteomes" id="UP000694567"/>
    </source>
</evidence>
<reference evidence="1" key="2">
    <citation type="submission" date="2025-09" db="UniProtKB">
        <authorList>
            <consortium name="Ensembl"/>
        </authorList>
    </citation>
    <scope>IDENTIFICATION</scope>
</reference>
<protein>
    <submittedName>
        <fullName evidence="1">Uncharacterized protein</fullName>
    </submittedName>
</protein>
<accession>A0A8C0F9F3</accession>
<evidence type="ECO:0000313" key="1">
    <source>
        <dbReference type="Ensembl" id="ENSBOBP00000015720.1"/>
    </source>
</evidence>
<proteinExistence type="predicted"/>
<organism evidence="1 2">
    <name type="scientific">Bubo bubo</name>
    <name type="common">Eurasian eagle-owl</name>
    <name type="synonym">Strix bubo</name>
    <dbReference type="NCBI Taxonomy" id="30461"/>
    <lineage>
        <taxon>Eukaryota</taxon>
        <taxon>Metazoa</taxon>
        <taxon>Chordata</taxon>
        <taxon>Craniata</taxon>
        <taxon>Vertebrata</taxon>
        <taxon>Euteleostomi</taxon>
        <taxon>Archelosauria</taxon>
        <taxon>Archosauria</taxon>
        <taxon>Dinosauria</taxon>
        <taxon>Saurischia</taxon>
        <taxon>Theropoda</taxon>
        <taxon>Coelurosauria</taxon>
        <taxon>Aves</taxon>
        <taxon>Neognathae</taxon>
        <taxon>Neoaves</taxon>
        <taxon>Telluraves</taxon>
        <taxon>Strigiformes</taxon>
        <taxon>Strigidae</taxon>
        <taxon>Bubo</taxon>
    </lineage>
</organism>
<sequence>MARYPPALSFQKADHCRLLHFCHLKTSRTPLRFPSLLLPCYPLFGGFTCHTWPGPKVILTPLTIRRRTSKMAQPDTDRLEGSTDKG</sequence>
<dbReference type="Ensembl" id="ENSBOBT00000016068.1">
    <property type="protein sequence ID" value="ENSBOBP00000015720.1"/>
    <property type="gene ID" value="ENSBOBG00000009869.1"/>
</dbReference>
<reference evidence="1" key="1">
    <citation type="submission" date="2025-08" db="UniProtKB">
        <authorList>
            <consortium name="Ensembl"/>
        </authorList>
    </citation>
    <scope>IDENTIFICATION</scope>
</reference>
<dbReference type="AlphaFoldDB" id="A0A8C0F9F3"/>
<dbReference type="Proteomes" id="UP000694567">
    <property type="component" value="Unplaced"/>
</dbReference>